<dbReference type="GO" id="GO:0006281">
    <property type="term" value="P:DNA repair"/>
    <property type="evidence" value="ECO:0007669"/>
    <property type="project" value="InterPro"/>
</dbReference>
<comment type="caution">
    <text evidence="12">The sequence shown here is derived from an EMBL/GenBank/DDBJ whole genome shotgun (WGS) entry which is preliminary data.</text>
</comment>
<dbReference type="GO" id="GO:0006310">
    <property type="term" value="P:DNA recombination"/>
    <property type="evidence" value="ECO:0007669"/>
    <property type="project" value="UniProtKB-KW"/>
</dbReference>
<evidence type="ECO:0000313" key="12">
    <source>
        <dbReference type="EMBL" id="KAF2282213.1"/>
    </source>
</evidence>
<feature type="domain" description="RecA family profile 2" evidence="11">
    <location>
        <begin position="401"/>
        <end position="474"/>
    </location>
</feature>
<sequence>MVSIMIAGVLTVAFGALSDTLGRKKVIGGASVMLLFVSMPVFWMLSQGSALFIGLGYLLFVIPFAAALGPSSAAMSELFPTKVRYTGFGIARNVSSAMCGGVAPALCTWLVKTTGASFIGLTDRQFQPQLTCKVKAGINYSITHSLAAFIGGTFSKVLGTSYDNTSAHRAVDDASPLGKTKEKISASFGLRNVGVELGGKKDVESEKQKALDAAISQIERAFGRGAIMKLKQHPAEKMDSVSTGSIALDAALGIGGLPKGRIVEIFGPESSGKTTLALHVIAEAQKQGGNCAFIDAEHALDTVYARKLGVNVGDLIVSQPDTGEQALHIVEYLVCSGAIDVIVVDSVAALTPRAEIEGDMGDQHMGLQARLLSHALRKLTSVVSKANCILVFINQIRIKIGVIYGNPEVTTGGSALKFYTSIRLDIRKVSAIKDKDSVIGNQTRVKVVKNKVAPPFKQAEFDIVYNEGISKLGEIVDMGVKFGFVEKSGAHYSYGAVKLGQGRENAKGYLKSNPNIAHELEQKIRAYLAESMHNSDLFAADGRAEVGGGSFLAPGAYAWWPSYGFFPWSCTLKRRAGITGIVRLSNEREGDTYIQCAKLQEVPSVCEDMCAALLRRSNDVLGDLKVDVVASPAMGAIVFGYEIARQLGVNFVFFERVQGNFELRRGFGIDPNSRVLIVEDVITTGGSSLEVFDAVTAFGGEVVAELSIINRGNCANMPFPVVSLLEMDIQNYAADDVPDELKSIPIRKTGVGARNRLPWPQQVETKQGSNCGLWGLGSMVIPLLAASGVGRLVVCDDDTVKVSNLNRQTIYKERDLGRRKVRAAAEFIKHLNSDVEVCEVDSAIGPKNFETILPDVDIIVDCVDRLAVKMFLNDACVTMHKTLVHCAAIGFTGEVMVIPPGGKPCYRCFFEGKQVSTELNCASAGVASPTVGVVGSMAAAEVIKYIVGNHQSSVGKLYRVDLRSNRFTSYELAVNSLCSCCGDAASVDPHDLESYEGKLRIE</sequence>
<dbReference type="GO" id="GO:0140664">
    <property type="term" value="F:ATP-dependent DNA damage sensor activity"/>
    <property type="evidence" value="ECO:0007669"/>
    <property type="project" value="InterPro"/>
</dbReference>
<evidence type="ECO:0000313" key="13">
    <source>
        <dbReference type="Proteomes" id="UP000467840"/>
    </source>
</evidence>
<dbReference type="InterPro" id="IPR023400">
    <property type="entry name" value="RecA_C_sf"/>
</dbReference>
<dbReference type="Pfam" id="PF21096">
    <property type="entry name" value="RecA_C"/>
    <property type="match status" value="1"/>
</dbReference>
<dbReference type="Pfam" id="PF01617">
    <property type="entry name" value="Surface_Ag_2"/>
    <property type="match status" value="1"/>
</dbReference>
<keyword evidence="9" id="KW-0812">Transmembrane</keyword>
<dbReference type="Gene3D" id="3.40.50.300">
    <property type="entry name" value="P-loop containing nucleotide triphosphate hydrolases"/>
    <property type="match status" value="1"/>
</dbReference>
<evidence type="ECO:0000256" key="2">
    <source>
        <dbReference type="ARBA" id="ARBA00009391"/>
    </source>
</evidence>
<dbReference type="PROSITE" id="PS00321">
    <property type="entry name" value="RECA_1"/>
    <property type="match status" value="1"/>
</dbReference>
<dbReference type="Gene3D" id="3.40.50.720">
    <property type="entry name" value="NAD(P)-binding Rossmann-like Domain"/>
    <property type="match status" value="1"/>
</dbReference>
<keyword evidence="13" id="KW-1185">Reference proteome</keyword>
<feature type="domain" description="RecA family profile 1" evidence="10">
    <location>
        <begin position="237"/>
        <end position="396"/>
    </location>
</feature>
<dbReference type="PANTHER" id="PTHR45900:SF1">
    <property type="entry name" value="MITOCHONDRIAL DNA REPAIR PROTEIN RECA HOMOLOG-RELATED"/>
    <property type="match status" value="1"/>
</dbReference>
<comment type="similarity">
    <text evidence="2 8">Belongs to the RecA family.</text>
</comment>
<dbReference type="FunFam" id="3.40.50.300:FF:000087">
    <property type="entry name" value="Recombinase RecA"/>
    <property type="match status" value="1"/>
</dbReference>
<dbReference type="InterPro" id="IPR027417">
    <property type="entry name" value="P-loop_NTPase"/>
</dbReference>
<evidence type="ECO:0000256" key="3">
    <source>
        <dbReference type="ARBA" id="ARBA00022741"/>
    </source>
</evidence>
<dbReference type="InterPro" id="IPR000836">
    <property type="entry name" value="PRTase_dom"/>
</dbReference>
<evidence type="ECO:0000256" key="6">
    <source>
        <dbReference type="ARBA" id="ARBA00023172"/>
    </source>
</evidence>
<dbReference type="InterPro" id="IPR049261">
    <property type="entry name" value="RecA-like_C"/>
</dbReference>
<feature type="transmembrane region" description="Helical" evidence="9">
    <location>
        <begin position="50"/>
        <end position="69"/>
    </location>
</feature>
<dbReference type="HAMAP" id="MF_00268">
    <property type="entry name" value="RecA"/>
    <property type="match status" value="1"/>
</dbReference>
<keyword evidence="3 8" id="KW-0547">Nucleotide-binding</keyword>
<reference evidence="12 13" key="1">
    <citation type="journal article" date="2020" name="Mol. Plant">
        <title>The Chromosome-Based Rubber Tree Genome Provides New Insights into Spurge Genome Evolution and Rubber Biosynthesis.</title>
        <authorList>
            <person name="Liu J."/>
            <person name="Shi C."/>
            <person name="Shi C.C."/>
            <person name="Li W."/>
            <person name="Zhang Q.J."/>
            <person name="Zhang Y."/>
            <person name="Li K."/>
            <person name="Lu H.F."/>
            <person name="Shi C."/>
            <person name="Zhu S.T."/>
            <person name="Xiao Z.Y."/>
            <person name="Nan H."/>
            <person name="Yue Y."/>
            <person name="Zhu X.G."/>
            <person name="Wu Y."/>
            <person name="Hong X.N."/>
            <person name="Fan G.Y."/>
            <person name="Tong Y."/>
            <person name="Zhang D."/>
            <person name="Mao C.L."/>
            <person name="Liu Y.L."/>
            <person name="Hao S.J."/>
            <person name="Liu W.Q."/>
            <person name="Lv M.Q."/>
            <person name="Zhang H.B."/>
            <person name="Liu Y."/>
            <person name="Hu-Tang G.R."/>
            <person name="Wang J.P."/>
            <person name="Wang J.H."/>
            <person name="Sun Y.H."/>
            <person name="Ni S.B."/>
            <person name="Chen W.B."/>
            <person name="Zhang X.C."/>
            <person name="Jiao Y.N."/>
            <person name="Eichler E.E."/>
            <person name="Li G.H."/>
            <person name="Liu X."/>
            <person name="Gao L.Z."/>
        </authorList>
    </citation>
    <scope>NUCLEOTIDE SEQUENCE [LARGE SCALE GENOMIC DNA]</scope>
    <source>
        <strain evidence="13">cv. GT1</strain>
        <tissue evidence="12">Leaf</tissue>
    </source>
</reference>
<keyword evidence="4 8" id="KW-0067">ATP-binding</keyword>
<dbReference type="Gene3D" id="3.40.50.2020">
    <property type="match status" value="1"/>
</dbReference>
<dbReference type="PROSITE" id="PS50162">
    <property type="entry name" value="RECA_2"/>
    <property type="match status" value="1"/>
</dbReference>
<dbReference type="CDD" id="cd06223">
    <property type="entry name" value="PRTases_typeI"/>
    <property type="match status" value="1"/>
</dbReference>
<keyword evidence="5" id="KW-0238">DNA-binding</keyword>
<dbReference type="SUPFAM" id="SSF52540">
    <property type="entry name" value="P-loop containing nucleoside triphosphate hydrolases"/>
    <property type="match status" value="1"/>
</dbReference>
<proteinExistence type="inferred from homology"/>
<dbReference type="InterPro" id="IPR049428">
    <property type="entry name" value="RecA-like_N"/>
</dbReference>
<dbReference type="SUPFAM" id="SSF53271">
    <property type="entry name" value="PRTase-like"/>
    <property type="match status" value="1"/>
</dbReference>
<dbReference type="SUPFAM" id="SSF69572">
    <property type="entry name" value="Activating enzymes of the ubiquitin-like proteins"/>
    <property type="match status" value="1"/>
</dbReference>
<dbReference type="SUPFAM" id="SSF103473">
    <property type="entry name" value="MFS general substrate transporter"/>
    <property type="match status" value="1"/>
</dbReference>
<dbReference type="Pfam" id="PF00154">
    <property type="entry name" value="RecA_N"/>
    <property type="match status" value="1"/>
</dbReference>
<evidence type="ECO:0000256" key="4">
    <source>
        <dbReference type="ARBA" id="ARBA00022840"/>
    </source>
</evidence>
<evidence type="ECO:0000259" key="11">
    <source>
        <dbReference type="PROSITE" id="PS50163"/>
    </source>
</evidence>
<dbReference type="InterPro" id="IPR003593">
    <property type="entry name" value="AAA+_ATPase"/>
</dbReference>
<keyword evidence="9" id="KW-1133">Transmembrane helix</keyword>
<dbReference type="Pfam" id="PF00156">
    <property type="entry name" value="Pribosyltran"/>
    <property type="match status" value="1"/>
</dbReference>
<dbReference type="CDD" id="cd00983">
    <property type="entry name" value="RecA"/>
    <property type="match status" value="1"/>
</dbReference>
<dbReference type="InterPro" id="IPR020588">
    <property type="entry name" value="RecA_ATP-bd"/>
</dbReference>
<dbReference type="GO" id="GO:0005524">
    <property type="term" value="F:ATP binding"/>
    <property type="evidence" value="ECO:0007669"/>
    <property type="project" value="UniProtKB-KW"/>
</dbReference>
<dbReference type="InterPro" id="IPR013765">
    <property type="entry name" value="DNA_recomb/repair_RecA"/>
</dbReference>
<dbReference type="GO" id="GO:0008641">
    <property type="term" value="F:ubiquitin-like modifier activating enzyme activity"/>
    <property type="evidence" value="ECO:0007669"/>
    <property type="project" value="InterPro"/>
</dbReference>
<dbReference type="GO" id="GO:0003697">
    <property type="term" value="F:single-stranded DNA binding"/>
    <property type="evidence" value="ECO:0007669"/>
    <property type="project" value="InterPro"/>
</dbReference>
<evidence type="ECO:0000259" key="10">
    <source>
        <dbReference type="PROSITE" id="PS50162"/>
    </source>
</evidence>
<evidence type="ECO:0000256" key="9">
    <source>
        <dbReference type="SAM" id="Phobius"/>
    </source>
</evidence>
<dbReference type="NCBIfam" id="TIGR02012">
    <property type="entry name" value="tigrfam_recA"/>
    <property type="match status" value="1"/>
</dbReference>
<keyword evidence="9" id="KW-0472">Membrane</keyword>
<dbReference type="InterPro" id="IPR036259">
    <property type="entry name" value="MFS_trans_sf"/>
</dbReference>
<dbReference type="GO" id="GO:0022857">
    <property type="term" value="F:transmembrane transporter activity"/>
    <property type="evidence" value="ECO:0007669"/>
    <property type="project" value="InterPro"/>
</dbReference>
<dbReference type="PANTHER" id="PTHR45900">
    <property type="entry name" value="RECA"/>
    <property type="match status" value="1"/>
</dbReference>
<dbReference type="InterPro" id="IPR029057">
    <property type="entry name" value="PRTase-like"/>
</dbReference>
<dbReference type="EMBL" id="JAAGAX010000511">
    <property type="protein sequence ID" value="KAF2282213.1"/>
    <property type="molecule type" value="Genomic_DNA"/>
</dbReference>
<organism evidence="12 13">
    <name type="scientific">Hevea brasiliensis</name>
    <name type="common">Para rubber tree</name>
    <name type="synonym">Siphonia brasiliensis</name>
    <dbReference type="NCBI Taxonomy" id="3981"/>
    <lineage>
        <taxon>Eukaryota</taxon>
        <taxon>Viridiplantae</taxon>
        <taxon>Streptophyta</taxon>
        <taxon>Embryophyta</taxon>
        <taxon>Tracheophyta</taxon>
        <taxon>Spermatophyta</taxon>
        <taxon>Magnoliopsida</taxon>
        <taxon>eudicotyledons</taxon>
        <taxon>Gunneridae</taxon>
        <taxon>Pentapetalae</taxon>
        <taxon>rosids</taxon>
        <taxon>fabids</taxon>
        <taxon>Malpighiales</taxon>
        <taxon>Euphorbiaceae</taxon>
        <taxon>Crotonoideae</taxon>
        <taxon>Micrandreae</taxon>
        <taxon>Hevea</taxon>
    </lineage>
</organism>
<dbReference type="PRINTS" id="PR00142">
    <property type="entry name" value="RECA"/>
</dbReference>
<dbReference type="AlphaFoldDB" id="A0A6A6K1L5"/>
<dbReference type="InterPro" id="IPR020587">
    <property type="entry name" value="RecA_monomer-monomer_interface"/>
</dbReference>
<dbReference type="Gene3D" id="1.20.1250.20">
    <property type="entry name" value="MFS general substrate transporter like domains"/>
    <property type="match status" value="1"/>
</dbReference>
<dbReference type="SUPFAM" id="SSF54752">
    <property type="entry name" value="RecA protein, C-terminal domain"/>
    <property type="match status" value="1"/>
</dbReference>
<evidence type="ECO:0008006" key="14">
    <source>
        <dbReference type="Google" id="ProtNLM"/>
    </source>
</evidence>
<dbReference type="GO" id="GO:0016020">
    <property type="term" value="C:membrane"/>
    <property type="evidence" value="ECO:0007669"/>
    <property type="project" value="UniProtKB-SubCell"/>
</dbReference>
<evidence type="ECO:0000256" key="1">
    <source>
        <dbReference type="ARBA" id="ARBA00004784"/>
    </source>
</evidence>
<comment type="function">
    <text evidence="7">Involved in recombination ability and DNA strand transfer activity.</text>
</comment>
<keyword evidence="6" id="KW-0233">DNA recombination</keyword>
<dbReference type="GO" id="GO:0005829">
    <property type="term" value="C:cytosol"/>
    <property type="evidence" value="ECO:0007669"/>
    <property type="project" value="TreeGrafter"/>
</dbReference>
<dbReference type="SMART" id="SM00382">
    <property type="entry name" value="AAA"/>
    <property type="match status" value="1"/>
</dbReference>
<dbReference type="Proteomes" id="UP000467840">
    <property type="component" value="Unassembled WGS sequence"/>
</dbReference>
<gene>
    <name evidence="12" type="ORF">GH714_043037</name>
</gene>
<name>A0A6A6K1L5_HEVBR</name>
<evidence type="ECO:0000256" key="5">
    <source>
        <dbReference type="ARBA" id="ARBA00023125"/>
    </source>
</evidence>
<accession>A0A6A6K1L5</accession>
<dbReference type="InterPro" id="IPR020584">
    <property type="entry name" value="DNA_recomb/repair_RecA_CS"/>
</dbReference>
<dbReference type="InterPro" id="IPR035985">
    <property type="entry name" value="Ubiquitin-activating_enz"/>
</dbReference>
<feature type="transmembrane region" description="Helical" evidence="9">
    <location>
        <begin position="28"/>
        <end position="45"/>
    </location>
</feature>
<dbReference type="Pfam" id="PF00899">
    <property type="entry name" value="ThiF"/>
    <property type="match status" value="1"/>
</dbReference>
<dbReference type="CDD" id="cd00757">
    <property type="entry name" value="ThiF_MoeB_HesA_family"/>
    <property type="match status" value="1"/>
</dbReference>
<comment type="pathway">
    <text evidence="1">Pyrimidine metabolism; CTP biosynthesis via salvage pathway; CTP from cytidine: step 1/3.</text>
</comment>
<evidence type="ECO:0000256" key="7">
    <source>
        <dbReference type="ARBA" id="ARBA00056887"/>
    </source>
</evidence>
<dbReference type="InterPro" id="IPR002566">
    <property type="entry name" value="Msp4_OMP-like"/>
</dbReference>
<dbReference type="InterPro" id="IPR000594">
    <property type="entry name" value="ThiF_NAD_FAD-bd"/>
</dbReference>
<evidence type="ECO:0000256" key="8">
    <source>
        <dbReference type="RuleBase" id="RU003422"/>
    </source>
</evidence>
<dbReference type="PROSITE" id="PS50163">
    <property type="entry name" value="RECA_3"/>
    <property type="match status" value="1"/>
</dbReference>
<protein>
    <recommendedName>
        <fullName evidence="14">Orotate phosphoribosyltransferase</fullName>
    </recommendedName>
</protein>